<dbReference type="VEuPathDB" id="FungiDB:PC9H_010554"/>
<dbReference type="PANTHER" id="PTHR11627">
    <property type="entry name" value="FRUCTOSE-BISPHOSPHATE ALDOLASE"/>
    <property type="match status" value="1"/>
</dbReference>
<evidence type="ECO:0000256" key="4">
    <source>
        <dbReference type="ARBA" id="ARBA00023152"/>
    </source>
</evidence>
<protein>
    <recommendedName>
        <fullName evidence="3">fructose-bisphosphate aldolase</fullName>
        <ecNumber evidence="3">4.1.2.13</ecNumber>
    </recommendedName>
</protein>
<proteinExistence type="inferred from homology"/>
<gene>
    <name evidence="6" type="ORF">PC9H_010554</name>
</gene>
<name>A0A8H7DR61_PLEOS</name>
<keyword evidence="7" id="KW-1185">Reference proteome</keyword>
<comment type="caution">
    <text evidence="6">The sequence shown here is derived from an EMBL/GenBank/DDBJ whole genome shotgun (WGS) entry which is preliminary data.</text>
</comment>
<sequence length="437" mass="47333">MALWRYGDPTFGWTLNTHRTTEARPIRQVTLPEWLTGSPAMKHEERLGFARSLVMGSSAKFPTAEVWLPWSQSKQENKMSTDNGAEAHVRTKSLIEVAHSLVNPRGKGIYATDEDPSEIQARLIAALGEAGKNISWTEAQAVERRKRWRECLYETMPTEYISGVILYPETLHDFKLAPVLANRGIVPGVRANGEEYPIPASPLEPATDGLDNLLPRMTKAFDDGARFAKFRTGFMCTSLATGGLATQLAIDTQSETLARFASIAQRAGLVPIVEPDVDFSGDADLSRSAEVHEKVISAIFARCVAHGVLIEGALIKPSFPQPGLKHPSRQSTSAVDIGLATVKALSHALPVALPGVLFLSGGLSDENSTAYLAAVNQLVDQNQDGIHGRLPPLTFSFGRGLQGDAMSKWVSGDEDGARHAFKARAKACSLAVRGKVE</sequence>
<dbReference type="InterPro" id="IPR000741">
    <property type="entry name" value="FBA_I"/>
</dbReference>
<dbReference type="InterPro" id="IPR013785">
    <property type="entry name" value="Aldolase_TIM"/>
</dbReference>
<dbReference type="Gene3D" id="3.20.20.70">
    <property type="entry name" value="Aldolase class I"/>
    <property type="match status" value="1"/>
</dbReference>
<dbReference type="Proteomes" id="UP000623687">
    <property type="component" value="Unassembled WGS sequence"/>
</dbReference>
<dbReference type="EC" id="4.1.2.13" evidence="3"/>
<dbReference type="RefSeq" id="XP_036627430.1">
    <property type="nucleotide sequence ID" value="XM_036780047.1"/>
</dbReference>
<dbReference type="UniPathway" id="UPA00109">
    <property type="reaction ID" value="UER00183"/>
</dbReference>
<dbReference type="GO" id="GO:0004332">
    <property type="term" value="F:fructose-bisphosphate aldolase activity"/>
    <property type="evidence" value="ECO:0007669"/>
    <property type="project" value="UniProtKB-EC"/>
</dbReference>
<evidence type="ECO:0000313" key="7">
    <source>
        <dbReference type="Proteomes" id="UP000623687"/>
    </source>
</evidence>
<dbReference type="Pfam" id="PF00274">
    <property type="entry name" value="Glycolytic"/>
    <property type="match status" value="1"/>
</dbReference>
<organism evidence="6 7">
    <name type="scientific">Pleurotus ostreatus</name>
    <name type="common">Oyster mushroom</name>
    <name type="synonym">White-rot fungus</name>
    <dbReference type="NCBI Taxonomy" id="5322"/>
    <lineage>
        <taxon>Eukaryota</taxon>
        <taxon>Fungi</taxon>
        <taxon>Dikarya</taxon>
        <taxon>Basidiomycota</taxon>
        <taxon>Agaricomycotina</taxon>
        <taxon>Agaricomycetes</taxon>
        <taxon>Agaricomycetidae</taxon>
        <taxon>Agaricales</taxon>
        <taxon>Pleurotineae</taxon>
        <taxon>Pleurotaceae</taxon>
        <taxon>Pleurotus</taxon>
    </lineage>
</organism>
<dbReference type="AlphaFoldDB" id="A0A8H7DR61"/>
<dbReference type="EMBL" id="JACETU010000008">
    <property type="protein sequence ID" value="KAF7422398.1"/>
    <property type="molecule type" value="Genomic_DNA"/>
</dbReference>
<evidence type="ECO:0000256" key="1">
    <source>
        <dbReference type="ARBA" id="ARBA00004714"/>
    </source>
</evidence>
<evidence type="ECO:0000313" key="6">
    <source>
        <dbReference type="EMBL" id="KAF7422398.1"/>
    </source>
</evidence>
<evidence type="ECO:0000256" key="2">
    <source>
        <dbReference type="ARBA" id="ARBA00010387"/>
    </source>
</evidence>
<dbReference type="GeneID" id="59380372"/>
<evidence type="ECO:0000256" key="3">
    <source>
        <dbReference type="ARBA" id="ARBA00013068"/>
    </source>
</evidence>
<keyword evidence="4" id="KW-0324">Glycolysis</keyword>
<comment type="pathway">
    <text evidence="1">Carbohydrate degradation; glycolysis; D-glyceraldehyde 3-phosphate and glycerone phosphate from D-glucose: step 4/4.</text>
</comment>
<dbReference type="OrthoDB" id="36455at2759"/>
<keyword evidence="5" id="KW-0456">Lyase</keyword>
<comment type="similarity">
    <text evidence="2">Belongs to the class I fructose-bisphosphate aldolase family.</text>
</comment>
<dbReference type="GO" id="GO:0006096">
    <property type="term" value="P:glycolytic process"/>
    <property type="evidence" value="ECO:0007669"/>
    <property type="project" value="UniProtKB-UniPathway"/>
</dbReference>
<evidence type="ECO:0000256" key="5">
    <source>
        <dbReference type="ARBA" id="ARBA00023239"/>
    </source>
</evidence>
<reference evidence="6" key="1">
    <citation type="submission" date="2019-07" db="EMBL/GenBank/DDBJ databases">
        <authorList>
            <person name="Palmer J.M."/>
        </authorList>
    </citation>
    <scope>NUCLEOTIDE SEQUENCE</scope>
    <source>
        <strain evidence="6">PC9</strain>
    </source>
</reference>
<accession>A0A8H7DR61</accession>
<dbReference type="SUPFAM" id="SSF51569">
    <property type="entry name" value="Aldolase"/>
    <property type="match status" value="1"/>
</dbReference>